<feature type="domain" description="EAL" evidence="2">
    <location>
        <begin position="351"/>
        <end position="603"/>
    </location>
</feature>
<accession>A0AAJ1IHJ9</accession>
<feature type="transmembrane region" description="Helical" evidence="1">
    <location>
        <begin position="123"/>
        <end position="143"/>
    </location>
</feature>
<keyword evidence="1" id="KW-0472">Membrane</keyword>
<evidence type="ECO:0000313" key="3">
    <source>
        <dbReference type="EMBL" id="MDC7228294.1"/>
    </source>
</evidence>
<gene>
    <name evidence="3" type="ORF">PQJ61_16145</name>
</gene>
<dbReference type="Proteomes" id="UP001221217">
    <property type="component" value="Unassembled WGS sequence"/>
</dbReference>
<evidence type="ECO:0000256" key="1">
    <source>
        <dbReference type="SAM" id="Phobius"/>
    </source>
</evidence>
<comment type="caution">
    <text evidence="3">The sequence shown here is derived from an EMBL/GenBank/DDBJ whole genome shotgun (WGS) entry which is preliminary data.</text>
</comment>
<dbReference type="InterPro" id="IPR035919">
    <property type="entry name" value="EAL_sf"/>
</dbReference>
<keyword evidence="1" id="KW-1133">Transmembrane helix</keyword>
<dbReference type="SMART" id="SM00052">
    <property type="entry name" value="EAL"/>
    <property type="match status" value="1"/>
</dbReference>
<sequence length="604" mass="68975">MRKYENSDLIIKRKITAFAIALTTLIFGLSVYLLFQIITGTPYLSDLNFIWLTMLLLVGSFFLFSNGHFYLSANLVLFLMLGVTTLIVFRAETLNELKIYNLAFLQSIAIIFSILVAEKRRQIILVGCGSLTAITFFLIFRLLPVAVSAEPYISTFVTTAIFILMESWIGVQVYNLLNSTLEEIRLNLEHDEFTNLPNDKMMNRMIMHQKVWGDNFTLVFYHLVNLTELVLIFGVSNAHKVLGEVAEIIRTNYESDVFAVSNDVVCVVSSHGRTRTGEIDKSVHKILMDPIECLSFKVRVKYNSAIVESSRWTFALEKELNKGLLAIYHAGQKGLRTVDFQNSGEDDMREHLKMLLDLSAAIAKGNFKVVYQPLYNSEKEIIGYEALTRWMRPGGTKVSPAVFIPLLEKAGMMNDFFAMMFSIVVADITSYSFITPERPVFINLSQELINNNFNFYRVIKMIDEAGIPRSAIGFEITETSMASDTEKVHKLIMFLREGGFKIALDDFGMGYSNISQILKESFYKIKFDRSLIENISFDEKKLKLLDSLLNFFNIFGYKTLIEGVETVEEWELLKSFQFSEFQGYHLSIPLTPEELILEGLYNSS</sequence>
<evidence type="ECO:0000313" key="4">
    <source>
        <dbReference type="Proteomes" id="UP001221217"/>
    </source>
</evidence>
<feature type="transmembrane region" description="Helical" evidence="1">
    <location>
        <begin position="15"/>
        <end position="35"/>
    </location>
</feature>
<dbReference type="Gene3D" id="3.20.20.450">
    <property type="entry name" value="EAL domain"/>
    <property type="match status" value="1"/>
</dbReference>
<feature type="transmembrane region" description="Helical" evidence="1">
    <location>
        <begin position="155"/>
        <end position="177"/>
    </location>
</feature>
<feature type="transmembrane region" description="Helical" evidence="1">
    <location>
        <begin position="47"/>
        <end position="64"/>
    </location>
</feature>
<feature type="transmembrane region" description="Helical" evidence="1">
    <location>
        <begin position="71"/>
        <end position="91"/>
    </location>
</feature>
<dbReference type="PANTHER" id="PTHR33121">
    <property type="entry name" value="CYCLIC DI-GMP PHOSPHODIESTERASE PDEF"/>
    <property type="match status" value="1"/>
</dbReference>
<feature type="transmembrane region" description="Helical" evidence="1">
    <location>
        <begin position="97"/>
        <end position="116"/>
    </location>
</feature>
<proteinExistence type="predicted"/>
<dbReference type="PROSITE" id="PS50883">
    <property type="entry name" value="EAL"/>
    <property type="match status" value="1"/>
</dbReference>
<protein>
    <submittedName>
        <fullName evidence="3">EAL domain-containing protein</fullName>
    </submittedName>
</protein>
<dbReference type="Pfam" id="PF00563">
    <property type="entry name" value="EAL"/>
    <property type="match status" value="1"/>
</dbReference>
<dbReference type="SUPFAM" id="SSF141868">
    <property type="entry name" value="EAL domain-like"/>
    <property type="match status" value="1"/>
</dbReference>
<evidence type="ECO:0000259" key="2">
    <source>
        <dbReference type="PROSITE" id="PS50883"/>
    </source>
</evidence>
<keyword evidence="1" id="KW-0812">Transmembrane</keyword>
<dbReference type="InterPro" id="IPR001633">
    <property type="entry name" value="EAL_dom"/>
</dbReference>
<dbReference type="GO" id="GO:0071111">
    <property type="term" value="F:cyclic-guanylate-specific phosphodiesterase activity"/>
    <property type="evidence" value="ECO:0007669"/>
    <property type="project" value="InterPro"/>
</dbReference>
<name>A0AAJ1IHJ9_9SPIO</name>
<dbReference type="EMBL" id="JAQQAL010000044">
    <property type="protein sequence ID" value="MDC7228294.1"/>
    <property type="molecule type" value="Genomic_DNA"/>
</dbReference>
<dbReference type="AlphaFoldDB" id="A0AAJ1IHJ9"/>
<dbReference type="CDD" id="cd01948">
    <property type="entry name" value="EAL"/>
    <property type="match status" value="1"/>
</dbReference>
<reference evidence="3 4" key="1">
    <citation type="submission" date="2022-12" db="EMBL/GenBank/DDBJ databases">
        <title>Metagenome assembled genome from gulf of manar.</title>
        <authorList>
            <person name="Kohli P."/>
            <person name="Pk S."/>
            <person name="Venkata Ramana C."/>
            <person name="Sasikala C."/>
        </authorList>
    </citation>
    <scope>NUCLEOTIDE SEQUENCE [LARGE SCALE GENOMIC DNA]</scope>
    <source>
        <strain evidence="3">JB008</strain>
    </source>
</reference>
<organism evidence="3 4">
    <name type="scientific">Candidatus Thalassospirochaeta sargassi</name>
    <dbReference type="NCBI Taxonomy" id="3119039"/>
    <lineage>
        <taxon>Bacteria</taxon>
        <taxon>Pseudomonadati</taxon>
        <taxon>Spirochaetota</taxon>
        <taxon>Spirochaetia</taxon>
        <taxon>Spirochaetales</taxon>
        <taxon>Spirochaetaceae</taxon>
        <taxon>Candidatus Thalassospirochaeta</taxon>
    </lineage>
</organism>
<dbReference type="InterPro" id="IPR050706">
    <property type="entry name" value="Cyclic-di-GMP_PDE-like"/>
</dbReference>
<dbReference type="PANTHER" id="PTHR33121:SF70">
    <property type="entry name" value="SIGNALING PROTEIN YKOW"/>
    <property type="match status" value="1"/>
</dbReference>